<dbReference type="Proteomes" id="UP000297963">
    <property type="component" value="Unassembled WGS sequence"/>
</dbReference>
<dbReference type="EMBL" id="FOPW01000013">
    <property type="protein sequence ID" value="SFH72872.1"/>
    <property type="molecule type" value="Genomic_DNA"/>
</dbReference>
<dbReference type="RefSeq" id="WP_092451216.1">
    <property type="nucleotide sequence ID" value="NZ_BKAC01000013.1"/>
</dbReference>
<dbReference type="InterPro" id="IPR001926">
    <property type="entry name" value="TrpB-like_PALP"/>
</dbReference>
<dbReference type="Proteomes" id="UP000199681">
    <property type="component" value="Unassembled WGS sequence"/>
</dbReference>
<evidence type="ECO:0000259" key="3">
    <source>
        <dbReference type="Pfam" id="PF00291"/>
    </source>
</evidence>
<evidence type="ECO:0000313" key="5">
    <source>
        <dbReference type="EMBL" id="TFB88787.1"/>
    </source>
</evidence>
<sequence>MTDNFYSNPAARRWRTDAVDDSILQFHRSLPDYRPSSLTEVSALADELRVGRAFVKDESFRFGLPAFKMMGASYAVSRVLSARVGSPDAALPLEELRDRLTAQAPFTLVAATDGNHGRAVAHMARLLGLPARIFVSNYLSKLPWAAIESEGAGVFGVDAPYDGVVAAARAYVESAGESALHIQDTAWPGYEQVPQLIVDGYSTIFSEADAQLGELGLLADLVTVPVGVGSLAEAAIRHYRSRPDGVAAAPTVLSVEPENAPSVIVSLQAGTLTSVPTSYTIMAGLNCGTPSSNSWPYLIDGLDAAVTVSEDDTRRAVHDLEQLGVDAGPCGASSLAAMRAIAGDPGRRTAASLTSDAVVVLLSTESRSANPI</sequence>
<reference evidence="5 7" key="2">
    <citation type="submission" date="2019-03" db="EMBL/GenBank/DDBJ databases">
        <title>Genomics of glacier-inhabiting Cryobacterium strains.</title>
        <authorList>
            <person name="Liu Q."/>
            <person name="Xin Y.-H."/>
        </authorList>
    </citation>
    <scope>NUCLEOTIDE SEQUENCE [LARGE SCALE GENOMIC DNA]</scope>
    <source>
        <strain evidence="5 7">Hh34</strain>
    </source>
</reference>
<gene>
    <name evidence="5" type="ORF">E3O11_01755</name>
    <name evidence="4" type="ORF">SAMN05216274_1133</name>
</gene>
<evidence type="ECO:0000313" key="6">
    <source>
        <dbReference type="Proteomes" id="UP000199681"/>
    </source>
</evidence>
<evidence type="ECO:0000313" key="7">
    <source>
        <dbReference type="Proteomes" id="UP000297963"/>
    </source>
</evidence>
<keyword evidence="2" id="KW-0663">Pyridoxal phosphate</keyword>
<accession>A0A1I3CEC4</accession>
<organism evidence="5 7">
    <name type="scientific">Cryobacterium levicorallinum</name>
    <dbReference type="NCBI Taxonomy" id="995038"/>
    <lineage>
        <taxon>Bacteria</taxon>
        <taxon>Bacillati</taxon>
        <taxon>Actinomycetota</taxon>
        <taxon>Actinomycetes</taxon>
        <taxon>Micrococcales</taxon>
        <taxon>Microbacteriaceae</taxon>
        <taxon>Cryobacterium</taxon>
    </lineage>
</organism>
<evidence type="ECO:0000256" key="1">
    <source>
        <dbReference type="ARBA" id="ARBA00001933"/>
    </source>
</evidence>
<reference evidence="4 6" key="1">
    <citation type="submission" date="2016-10" db="EMBL/GenBank/DDBJ databases">
        <authorList>
            <person name="Varghese N."/>
            <person name="Submissions S."/>
        </authorList>
    </citation>
    <scope>NUCLEOTIDE SEQUENCE [LARGE SCALE GENOMIC DNA]</scope>
    <source>
        <strain evidence="4 6">GMCC 1.11211</strain>
    </source>
</reference>
<protein>
    <submittedName>
        <fullName evidence="4">Diaminopropionate ammonia-lyase</fullName>
    </submittedName>
    <submittedName>
        <fullName evidence="5">Pyridoxal-phosphate dependent enzyme</fullName>
    </submittedName>
</protein>
<dbReference type="Gene3D" id="3.40.50.1100">
    <property type="match status" value="2"/>
</dbReference>
<feature type="domain" description="Tryptophan synthase beta chain-like PALP" evidence="3">
    <location>
        <begin position="32"/>
        <end position="348"/>
    </location>
</feature>
<name>A0A1I3CEC4_9MICO</name>
<dbReference type="EMBL" id="SOFE01000003">
    <property type="protein sequence ID" value="TFB88787.1"/>
    <property type="molecule type" value="Genomic_DNA"/>
</dbReference>
<comment type="cofactor">
    <cofactor evidence="1">
        <name>pyridoxal 5'-phosphate</name>
        <dbReference type="ChEBI" id="CHEBI:597326"/>
    </cofactor>
</comment>
<dbReference type="InterPro" id="IPR036052">
    <property type="entry name" value="TrpB-like_PALP_sf"/>
</dbReference>
<dbReference type="PANTHER" id="PTHR42937">
    <property type="match status" value="1"/>
</dbReference>
<dbReference type="PANTHER" id="PTHR42937:SF1">
    <property type="entry name" value="DIAMINOPROPIONATE AMMONIA-LYASE"/>
    <property type="match status" value="1"/>
</dbReference>
<dbReference type="AlphaFoldDB" id="A0A1I3CEC4"/>
<dbReference type="SUPFAM" id="SSF53686">
    <property type="entry name" value="Tryptophan synthase beta subunit-like PLP-dependent enzymes"/>
    <property type="match status" value="1"/>
</dbReference>
<proteinExistence type="predicted"/>
<keyword evidence="6" id="KW-1185">Reference proteome</keyword>
<comment type="caution">
    <text evidence="5">The sequence shown here is derived from an EMBL/GenBank/DDBJ whole genome shotgun (WGS) entry which is preliminary data.</text>
</comment>
<evidence type="ECO:0000256" key="2">
    <source>
        <dbReference type="ARBA" id="ARBA00022898"/>
    </source>
</evidence>
<dbReference type="STRING" id="995038.SAMN05216274_1133"/>
<dbReference type="Pfam" id="PF00291">
    <property type="entry name" value="PALP"/>
    <property type="match status" value="1"/>
</dbReference>
<dbReference type="GO" id="GO:1901605">
    <property type="term" value="P:alpha-amino acid metabolic process"/>
    <property type="evidence" value="ECO:0007669"/>
    <property type="project" value="UniProtKB-ARBA"/>
</dbReference>
<evidence type="ECO:0000313" key="4">
    <source>
        <dbReference type="EMBL" id="SFH72872.1"/>
    </source>
</evidence>